<dbReference type="Pfam" id="PF00595">
    <property type="entry name" value="PDZ"/>
    <property type="match status" value="1"/>
</dbReference>
<feature type="non-terminal residue" evidence="3">
    <location>
        <position position="1"/>
    </location>
</feature>
<dbReference type="Proteomes" id="UP000230423">
    <property type="component" value="Unassembled WGS sequence"/>
</dbReference>
<keyword evidence="4" id="KW-1185">Reference proteome</keyword>
<sequence>SHVCHSRLSAPSILSDIGIELGNGVFVNAVNPGGLASRVGVEPGHRIVHVNNVPVYDAKHAEQLIRWGLFVLLLTRCHTLPGWLVSHLSPALPQPPPYPGPREESISSLLSSTNSIPHPSTSSVHISYHNQANNSPSGTLLSETSDKVRRVCLSKEGNEFGLGLENANGGVVISNVPGRANGLVRRGDRLLDVGGINMRSADKDAASKVLTQFCVSQDEVTLLVSGSSNPRWVTVPRKSVRLCGGNAMGILSEAAAGELQEGDLILEIDGYNVRGATLEEATEALLESLSEMAELHVEDGGDRLNRLRLGADGDSFYVRINVDRNSENKDELDIKMGEIVFVDNTMFMGQRGKWRAWKVDREGRQRENGIIPSATHMERSDVRGKKSKNRMTLTRPIYERVERVSSSKRRPIVLFGPLLTPIIQTLLDDSSKWVINL</sequence>
<dbReference type="CDD" id="cd00136">
    <property type="entry name" value="PDZ_canonical"/>
    <property type="match status" value="1"/>
</dbReference>
<dbReference type="Gene3D" id="2.30.30.40">
    <property type="entry name" value="SH3 Domains"/>
    <property type="match status" value="1"/>
</dbReference>
<dbReference type="Gene3D" id="3.40.50.300">
    <property type="entry name" value="P-loop containing nucleotide triphosphate hydrolases"/>
    <property type="match status" value="1"/>
</dbReference>
<name>A0A2G9TMB4_TELCI</name>
<dbReference type="PANTHER" id="PTHR46360">
    <property type="entry name" value="DISKS LARGE HOMOLOG 5"/>
    <property type="match status" value="1"/>
</dbReference>
<dbReference type="InterPro" id="IPR035537">
    <property type="entry name" value="DLG5_SH3"/>
</dbReference>
<organism evidence="3 4">
    <name type="scientific">Teladorsagia circumcincta</name>
    <name type="common">Brown stomach worm</name>
    <name type="synonym">Ostertagia circumcincta</name>
    <dbReference type="NCBI Taxonomy" id="45464"/>
    <lineage>
        <taxon>Eukaryota</taxon>
        <taxon>Metazoa</taxon>
        <taxon>Ecdysozoa</taxon>
        <taxon>Nematoda</taxon>
        <taxon>Chromadorea</taxon>
        <taxon>Rhabditida</taxon>
        <taxon>Rhabditina</taxon>
        <taxon>Rhabditomorpha</taxon>
        <taxon>Strongyloidea</taxon>
        <taxon>Trichostrongylidae</taxon>
        <taxon>Teladorsagia</taxon>
    </lineage>
</organism>
<dbReference type="Pfam" id="PF17820">
    <property type="entry name" value="PDZ_6"/>
    <property type="match status" value="1"/>
</dbReference>
<evidence type="ECO:0000256" key="1">
    <source>
        <dbReference type="SAM" id="MobiDB-lite"/>
    </source>
</evidence>
<dbReference type="InterPro" id="IPR036028">
    <property type="entry name" value="SH3-like_dom_sf"/>
</dbReference>
<reference evidence="3 4" key="1">
    <citation type="submission" date="2015-09" db="EMBL/GenBank/DDBJ databases">
        <title>Draft genome of the parasitic nematode Teladorsagia circumcincta isolate WARC Sus (inbred).</title>
        <authorList>
            <person name="Mitreva M."/>
        </authorList>
    </citation>
    <scope>NUCLEOTIDE SEQUENCE [LARGE SCALE GENOMIC DNA]</scope>
    <source>
        <strain evidence="3 4">S</strain>
    </source>
</reference>
<dbReference type="InterPro" id="IPR001478">
    <property type="entry name" value="PDZ"/>
</dbReference>
<dbReference type="EMBL" id="KZ358782">
    <property type="protein sequence ID" value="PIO59116.1"/>
    <property type="molecule type" value="Genomic_DNA"/>
</dbReference>
<dbReference type="Gene3D" id="2.30.42.10">
    <property type="match status" value="3"/>
</dbReference>
<feature type="domain" description="PDZ" evidence="2">
    <location>
        <begin position="252"/>
        <end position="288"/>
    </location>
</feature>
<dbReference type="InterPro" id="IPR053004">
    <property type="entry name" value="MAGUK_Signaling_Regulators"/>
</dbReference>
<accession>A0A2G9TMB4</accession>
<protein>
    <submittedName>
        <fullName evidence="3">PDZ/DHR/GLGF domain protein</fullName>
    </submittedName>
</protein>
<dbReference type="GO" id="GO:0035331">
    <property type="term" value="P:negative regulation of hippo signaling"/>
    <property type="evidence" value="ECO:0007669"/>
    <property type="project" value="TreeGrafter"/>
</dbReference>
<dbReference type="InterPro" id="IPR041489">
    <property type="entry name" value="PDZ_6"/>
</dbReference>
<dbReference type="SUPFAM" id="SSF50044">
    <property type="entry name" value="SH3-domain"/>
    <property type="match status" value="1"/>
</dbReference>
<evidence type="ECO:0000259" key="2">
    <source>
        <dbReference type="PROSITE" id="PS50106"/>
    </source>
</evidence>
<proteinExistence type="predicted"/>
<dbReference type="PANTHER" id="PTHR46360:SF1">
    <property type="entry name" value="DISKS LARGE HOMOLOG 5"/>
    <property type="match status" value="1"/>
</dbReference>
<evidence type="ECO:0000313" key="3">
    <source>
        <dbReference type="EMBL" id="PIO59116.1"/>
    </source>
</evidence>
<dbReference type="SMART" id="SM00228">
    <property type="entry name" value="PDZ"/>
    <property type="match status" value="3"/>
</dbReference>
<evidence type="ECO:0000313" key="4">
    <source>
        <dbReference type="Proteomes" id="UP000230423"/>
    </source>
</evidence>
<dbReference type="SUPFAM" id="SSF50156">
    <property type="entry name" value="PDZ domain-like"/>
    <property type="match status" value="3"/>
</dbReference>
<gene>
    <name evidence="3" type="ORF">TELCIR_19431</name>
</gene>
<dbReference type="AlphaFoldDB" id="A0A2G9TMB4"/>
<feature type="region of interest" description="Disordered" evidence="1">
    <location>
        <begin position="94"/>
        <end position="129"/>
    </location>
</feature>
<feature type="domain" description="PDZ" evidence="2">
    <location>
        <begin position="150"/>
        <end position="210"/>
    </location>
</feature>
<feature type="compositionally biased region" description="Low complexity" evidence="1">
    <location>
        <begin position="106"/>
        <end position="116"/>
    </location>
</feature>
<dbReference type="PROSITE" id="PS50106">
    <property type="entry name" value="PDZ"/>
    <property type="match status" value="3"/>
</dbReference>
<dbReference type="InterPro" id="IPR036034">
    <property type="entry name" value="PDZ_sf"/>
</dbReference>
<dbReference type="InterPro" id="IPR027417">
    <property type="entry name" value="P-loop_NTPase"/>
</dbReference>
<dbReference type="OrthoDB" id="10067129at2759"/>
<dbReference type="GO" id="GO:0005886">
    <property type="term" value="C:plasma membrane"/>
    <property type="evidence" value="ECO:0007669"/>
    <property type="project" value="TreeGrafter"/>
</dbReference>
<feature type="compositionally biased region" description="Polar residues" evidence="1">
    <location>
        <begin position="117"/>
        <end position="129"/>
    </location>
</feature>
<feature type="domain" description="PDZ" evidence="2">
    <location>
        <begin position="17"/>
        <end position="62"/>
    </location>
</feature>
<dbReference type="CDD" id="cd11860">
    <property type="entry name" value="SH3_DLG5"/>
    <property type="match status" value="1"/>
</dbReference>